<feature type="domain" description="TadE-like" evidence="1">
    <location>
        <begin position="16"/>
        <end position="57"/>
    </location>
</feature>
<dbReference type="RefSeq" id="WP_189995670.1">
    <property type="nucleotide sequence ID" value="NZ_BMZS01000017.1"/>
</dbReference>
<reference evidence="2" key="1">
    <citation type="journal article" date="2014" name="Int. J. Syst. Evol. Microbiol.">
        <title>Complete genome sequence of Corynebacterium casei LMG S-19264T (=DSM 44701T), isolated from a smear-ripened cheese.</title>
        <authorList>
            <consortium name="US DOE Joint Genome Institute (JGI-PGF)"/>
            <person name="Walter F."/>
            <person name="Albersmeier A."/>
            <person name="Kalinowski J."/>
            <person name="Ruckert C."/>
        </authorList>
    </citation>
    <scope>NUCLEOTIDE SEQUENCE</scope>
    <source>
        <strain evidence="2">KCTC 42651</strain>
    </source>
</reference>
<accession>A0A919CSI7</accession>
<keyword evidence="3" id="KW-1185">Reference proteome</keyword>
<gene>
    <name evidence="2" type="ORF">GCM10017083_54170</name>
</gene>
<dbReference type="Proteomes" id="UP000630353">
    <property type="component" value="Unassembled WGS sequence"/>
</dbReference>
<dbReference type="EMBL" id="BMZS01000017">
    <property type="protein sequence ID" value="GHD63639.1"/>
    <property type="molecule type" value="Genomic_DNA"/>
</dbReference>
<comment type="caution">
    <text evidence="2">The sequence shown here is derived from an EMBL/GenBank/DDBJ whole genome shotgun (WGS) entry which is preliminary data.</text>
</comment>
<evidence type="ECO:0000313" key="2">
    <source>
        <dbReference type="EMBL" id="GHD63639.1"/>
    </source>
</evidence>
<dbReference type="AlphaFoldDB" id="A0A919CSI7"/>
<protein>
    <recommendedName>
        <fullName evidence="1">TadE-like domain-containing protein</fullName>
    </recommendedName>
</protein>
<evidence type="ECO:0000259" key="1">
    <source>
        <dbReference type="Pfam" id="PF07811"/>
    </source>
</evidence>
<dbReference type="InterPro" id="IPR012495">
    <property type="entry name" value="TadE-like_dom"/>
</dbReference>
<name>A0A919CSI7_9PROT</name>
<proteinExistence type="predicted"/>
<reference evidence="2" key="2">
    <citation type="submission" date="2020-09" db="EMBL/GenBank/DDBJ databases">
        <authorList>
            <person name="Sun Q."/>
            <person name="Kim S."/>
        </authorList>
    </citation>
    <scope>NUCLEOTIDE SEQUENCE</scope>
    <source>
        <strain evidence="2">KCTC 42651</strain>
    </source>
</reference>
<sequence length="184" mass="18956">MLPFRLASRLARSTSGSTVVEAAIATPLMLMLTIGIVETARYLYANMTMQSVAAGAAGELARDAEVDVVRVADFLLGAGQLAAPFAFEADGQVVLSVVQGRTDAPAEIVWQVRDTGPGQAASRIGAVGGQASLPAGLALSAGETVAVAEVFYALQPLLGVTPSFNGIYKTAVLRPRVGELSIPQ</sequence>
<organism evidence="2 3">
    <name type="scientific">Thalassobaculum fulvum</name>
    <dbReference type="NCBI Taxonomy" id="1633335"/>
    <lineage>
        <taxon>Bacteria</taxon>
        <taxon>Pseudomonadati</taxon>
        <taxon>Pseudomonadota</taxon>
        <taxon>Alphaproteobacteria</taxon>
        <taxon>Rhodospirillales</taxon>
        <taxon>Thalassobaculaceae</taxon>
        <taxon>Thalassobaculum</taxon>
    </lineage>
</organism>
<dbReference type="Pfam" id="PF07811">
    <property type="entry name" value="TadE"/>
    <property type="match status" value="1"/>
</dbReference>
<evidence type="ECO:0000313" key="3">
    <source>
        <dbReference type="Proteomes" id="UP000630353"/>
    </source>
</evidence>